<organism evidence="1 2">
    <name type="scientific">Caerostris extrusa</name>
    <name type="common">Bark spider</name>
    <name type="synonym">Caerostris bankana</name>
    <dbReference type="NCBI Taxonomy" id="172846"/>
    <lineage>
        <taxon>Eukaryota</taxon>
        <taxon>Metazoa</taxon>
        <taxon>Ecdysozoa</taxon>
        <taxon>Arthropoda</taxon>
        <taxon>Chelicerata</taxon>
        <taxon>Arachnida</taxon>
        <taxon>Araneae</taxon>
        <taxon>Araneomorphae</taxon>
        <taxon>Entelegynae</taxon>
        <taxon>Araneoidea</taxon>
        <taxon>Araneidae</taxon>
        <taxon>Caerostris</taxon>
    </lineage>
</organism>
<evidence type="ECO:0000313" key="2">
    <source>
        <dbReference type="Proteomes" id="UP001054945"/>
    </source>
</evidence>
<accession>A0AAV4PZP8</accession>
<reference evidence="1 2" key="1">
    <citation type="submission" date="2021-06" db="EMBL/GenBank/DDBJ databases">
        <title>Caerostris extrusa draft genome.</title>
        <authorList>
            <person name="Kono N."/>
            <person name="Arakawa K."/>
        </authorList>
    </citation>
    <scope>NUCLEOTIDE SEQUENCE [LARGE SCALE GENOMIC DNA]</scope>
</reference>
<sequence length="80" mass="9305">MVQEMQWKGLGLITEMASKDRNVLCVLNRRFVLLEHRKPEFVQISGARKLDVCRNCRHDSHPMAMAVNPGEQMLLGYPYF</sequence>
<protein>
    <submittedName>
        <fullName evidence="1">Uncharacterized protein</fullName>
    </submittedName>
</protein>
<keyword evidence="2" id="KW-1185">Reference proteome</keyword>
<dbReference type="EMBL" id="BPLR01005453">
    <property type="protein sequence ID" value="GIY02539.1"/>
    <property type="molecule type" value="Genomic_DNA"/>
</dbReference>
<gene>
    <name evidence="1" type="ORF">CEXT_676971</name>
</gene>
<dbReference type="Proteomes" id="UP001054945">
    <property type="component" value="Unassembled WGS sequence"/>
</dbReference>
<proteinExistence type="predicted"/>
<evidence type="ECO:0000313" key="1">
    <source>
        <dbReference type="EMBL" id="GIY02539.1"/>
    </source>
</evidence>
<name>A0AAV4PZP8_CAEEX</name>
<comment type="caution">
    <text evidence="1">The sequence shown here is derived from an EMBL/GenBank/DDBJ whole genome shotgun (WGS) entry which is preliminary data.</text>
</comment>
<dbReference type="AlphaFoldDB" id="A0AAV4PZP8"/>